<keyword evidence="3" id="KW-1185">Reference proteome</keyword>
<feature type="non-terminal residue" evidence="2">
    <location>
        <position position="1"/>
    </location>
</feature>
<sequence>IEYLQTHPAQFDRLINAVRRNNPIPSSSNSKGMIPTPSTPPSQHMLALSASKIDKVEPFYLSLLMNGFELNNYIIDSGASDNVMPLKVANALSMKLTRVNRACYSMESKQVPLVGRIKDAQVALAEYPNKK</sequence>
<evidence type="ECO:0000313" key="2">
    <source>
        <dbReference type="EMBL" id="KAH9323744.1"/>
    </source>
</evidence>
<dbReference type="Gene3D" id="2.40.70.10">
    <property type="entry name" value="Acid Proteases"/>
    <property type="match status" value="1"/>
</dbReference>
<protein>
    <submittedName>
        <fullName evidence="2">Uncharacterized protein</fullName>
    </submittedName>
</protein>
<dbReference type="AlphaFoldDB" id="A0AA38GL16"/>
<dbReference type="Proteomes" id="UP000824469">
    <property type="component" value="Unassembled WGS sequence"/>
</dbReference>
<accession>A0AA38GL16</accession>
<evidence type="ECO:0000256" key="1">
    <source>
        <dbReference type="SAM" id="MobiDB-lite"/>
    </source>
</evidence>
<evidence type="ECO:0000313" key="3">
    <source>
        <dbReference type="Proteomes" id="UP000824469"/>
    </source>
</evidence>
<name>A0AA38GL16_TAXCH</name>
<proteinExistence type="predicted"/>
<reference evidence="2 3" key="1">
    <citation type="journal article" date="2021" name="Nat. Plants">
        <title>The Taxus genome provides insights into paclitaxel biosynthesis.</title>
        <authorList>
            <person name="Xiong X."/>
            <person name="Gou J."/>
            <person name="Liao Q."/>
            <person name="Li Y."/>
            <person name="Zhou Q."/>
            <person name="Bi G."/>
            <person name="Li C."/>
            <person name="Du R."/>
            <person name="Wang X."/>
            <person name="Sun T."/>
            <person name="Guo L."/>
            <person name="Liang H."/>
            <person name="Lu P."/>
            <person name="Wu Y."/>
            <person name="Zhang Z."/>
            <person name="Ro D.K."/>
            <person name="Shang Y."/>
            <person name="Huang S."/>
            <person name="Yan J."/>
        </authorList>
    </citation>
    <scope>NUCLEOTIDE SEQUENCE [LARGE SCALE GENOMIC DNA]</scope>
    <source>
        <strain evidence="2">Ta-2019</strain>
    </source>
</reference>
<feature type="region of interest" description="Disordered" evidence="1">
    <location>
        <begin position="20"/>
        <end position="43"/>
    </location>
</feature>
<comment type="caution">
    <text evidence="2">The sequence shown here is derived from an EMBL/GenBank/DDBJ whole genome shotgun (WGS) entry which is preliminary data.</text>
</comment>
<dbReference type="InterPro" id="IPR021109">
    <property type="entry name" value="Peptidase_aspartic_dom_sf"/>
</dbReference>
<feature type="compositionally biased region" description="Low complexity" evidence="1">
    <location>
        <begin position="21"/>
        <end position="30"/>
    </location>
</feature>
<dbReference type="EMBL" id="JAHRHJ020000003">
    <property type="protein sequence ID" value="KAH9323744.1"/>
    <property type="molecule type" value="Genomic_DNA"/>
</dbReference>
<organism evidence="2 3">
    <name type="scientific">Taxus chinensis</name>
    <name type="common">Chinese yew</name>
    <name type="synonym">Taxus wallichiana var. chinensis</name>
    <dbReference type="NCBI Taxonomy" id="29808"/>
    <lineage>
        <taxon>Eukaryota</taxon>
        <taxon>Viridiplantae</taxon>
        <taxon>Streptophyta</taxon>
        <taxon>Embryophyta</taxon>
        <taxon>Tracheophyta</taxon>
        <taxon>Spermatophyta</taxon>
        <taxon>Pinopsida</taxon>
        <taxon>Pinidae</taxon>
        <taxon>Conifers II</taxon>
        <taxon>Cupressales</taxon>
        <taxon>Taxaceae</taxon>
        <taxon>Taxus</taxon>
    </lineage>
</organism>
<feature type="non-terminal residue" evidence="2">
    <location>
        <position position="131"/>
    </location>
</feature>
<gene>
    <name evidence="2" type="ORF">KI387_018383</name>
</gene>